<gene>
    <name evidence="20" type="ORF">ACFQE9_14065</name>
</gene>
<evidence type="ECO:0000256" key="1">
    <source>
        <dbReference type="ARBA" id="ARBA00001936"/>
    </source>
</evidence>
<evidence type="ECO:0000256" key="6">
    <source>
        <dbReference type="ARBA" id="ARBA00012602"/>
    </source>
</evidence>
<evidence type="ECO:0000256" key="13">
    <source>
        <dbReference type="ARBA" id="ARBA00023136"/>
    </source>
</evidence>
<feature type="region of interest" description="Disordered" evidence="17">
    <location>
        <begin position="561"/>
        <end position="580"/>
    </location>
</feature>
<feature type="transmembrane region" description="Helical" evidence="18">
    <location>
        <begin position="310"/>
        <end position="327"/>
    </location>
</feature>
<feature type="transmembrane region" description="Helical" evidence="18">
    <location>
        <begin position="251"/>
        <end position="269"/>
    </location>
</feature>
<evidence type="ECO:0000256" key="15">
    <source>
        <dbReference type="ARBA" id="ARBA00030679"/>
    </source>
</evidence>
<comment type="caution">
    <text evidence="20">The sequence shown here is derived from an EMBL/GenBank/DDBJ whole genome shotgun (WGS) entry which is preliminary data.</text>
</comment>
<organism evidence="20 21">
    <name type="scientific">Halopenitus salinus</name>
    <dbReference type="NCBI Taxonomy" id="1198295"/>
    <lineage>
        <taxon>Archaea</taxon>
        <taxon>Methanobacteriati</taxon>
        <taxon>Methanobacteriota</taxon>
        <taxon>Stenosarchaea group</taxon>
        <taxon>Halobacteria</taxon>
        <taxon>Halobacteriales</taxon>
        <taxon>Haloferacaceae</taxon>
        <taxon>Halopenitus</taxon>
    </lineage>
</organism>
<feature type="transmembrane region" description="Helical" evidence="18">
    <location>
        <begin position="281"/>
        <end position="298"/>
    </location>
</feature>
<evidence type="ECO:0000256" key="11">
    <source>
        <dbReference type="ARBA" id="ARBA00022842"/>
    </source>
</evidence>
<evidence type="ECO:0000256" key="2">
    <source>
        <dbReference type="ARBA" id="ARBA00001946"/>
    </source>
</evidence>
<dbReference type="RefSeq" id="WP_379746054.1">
    <property type="nucleotide sequence ID" value="NZ_JBHSVN010000001.1"/>
</dbReference>
<evidence type="ECO:0000256" key="4">
    <source>
        <dbReference type="ARBA" id="ARBA00004922"/>
    </source>
</evidence>
<dbReference type="Gene3D" id="2.60.40.3390">
    <property type="match status" value="1"/>
</dbReference>
<dbReference type="GO" id="GO:0046872">
    <property type="term" value="F:metal ion binding"/>
    <property type="evidence" value="ECO:0007669"/>
    <property type="project" value="UniProtKB-KW"/>
</dbReference>
<evidence type="ECO:0000259" key="19">
    <source>
        <dbReference type="Pfam" id="PF18079"/>
    </source>
</evidence>
<proteinExistence type="inferred from homology"/>
<keyword evidence="21" id="KW-1185">Reference proteome</keyword>
<evidence type="ECO:0000256" key="17">
    <source>
        <dbReference type="SAM" id="MobiDB-lite"/>
    </source>
</evidence>
<evidence type="ECO:0000256" key="3">
    <source>
        <dbReference type="ARBA" id="ARBA00004651"/>
    </source>
</evidence>
<keyword evidence="10" id="KW-0479">Metal-binding</keyword>
<evidence type="ECO:0000256" key="16">
    <source>
        <dbReference type="ARBA" id="ARBA00034066"/>
    </source>
</evidence>
<dbReference type="InterPro" id="IPR003674">
    <property type="entry name" value="Oligo_trans_STT3"/>
</dbReference>
<feature type="transmembrane region" description="Helical" evidence="18">
    <location>
        <begin position="222"/>
        <end position="244"/>
    </location>
</feature>
<dbReference type="PANTHER" id="PTHR13872:SF1">
    <property type="entry name" value="DOLICHYL-DIPHOSPHOOLIGOSACCHARIDE--PROTEIN GLYCOSYLTRANSFERASE SUBUNIT STT3B"/>
    <property type="match status" value="1"/>
</dbReference>
<dbReference type="Pfam" id="PF18079">
    <property type="entry name" value="AglB_L1"/>
    <property type="match status" value="1"/>
</dbReference>
<keyword evidence="12 18" id="KW-1133">Transmembrane helix</keyword>
<dbReference type="Proteomes" id="UP001596296">
    <property type="component" value="Unassembled WGS sequence"/>
</dbReference>
<comment type="similarity">
    <text evidence="5">Belongs to the STT3 family.</text>
</comment>
<comment type="subcellular location">
    <subcellularLocation>
        <location evidence="3">Cell membrane</location>
        <topology evidence="3">Multi-pass membrane protein</topology>
    </subcellularLocation>
</comment>
<dbReference type="EMBL" id="JBHSXL010000011">
    <property type="protein sequence ID" value="MFC6893724.1"/>
    <property type="molecule type" value="Genomic_DNA"/>
</dbReference>
<sequence length="831" mass="89655">MADAHAATRTLLEDRPELAETVADALAVDEGADAPWTFADVDADSGAFGELVSHGIVESEGDGYRVSDPEAVRSALEAFESDGDGGDGGADVASGVDDGERVGIDDVAIGDRMRAWIGGVTADMHRDLATGLVAVFAYLFVMRTVTYTKVFREDRVFLPSNDPYHYLYWTEQLLAADIGLFEIEAISEVLGGRTSGYPLVYTIGWAATKLFGGGEVEAAAGIVAWIPIVSALIVGGCVYLYAMWTTGDERIALASVLVLALLPGHALYSGIGFFDHHTVDYTWLALSILGVLWLSRSLDRHDVGEWRSYLLAPSTIAVAGFVGVIVAAMVHSWGGSPILLVGLAVYLTLRSASDIRTDRSPLVAGTPVIGALVVGFVLAYLMHTRYGWQESMVVFMPLLVAFGGIVVVGAASVVQRLEWHPGVHLGAAAASVVPLWFGFAWARPEDADRFRQRVTESLLGREGIAETRSLFSADFGFLFGPVDHFGWFLFVALPALVWIGWRCVQDHRPEWLVLSSYAVSLLGFAFFQIRFAGEATAVTSVFAGVGLVYLLGKIDAVEPPTITESAGEDGEQELGRETGESDDRTRFVWWPASMSIGRASTIALAVMLIGSLSLFLVPGIMDTVAITDSEADAAAWIDADADDREGPNYVLSDWGRNRMYNYQVSGGGDTYWYARDNYEAFLNDPNPDSHYDRFSGRVGYIAIENLNVDADPSTTYVQLFEQHGSASTATNGSGHFRVVYIAEGGEVKVFQPVPGATIAGQSEPGTDVSLETTVTVSGEEFTYSRQRSVNENGTYAVRVAYPGEYTIENESVQVSETAVENGTQVTFNEGA</sequence>
<keyword evidence="11" id="KW-0460">Magnesium</keyword>
<feature type="transmembrane region" description="Helical" evidence="18">
    <location>
        <begin position="394"/>
        <end position="414"/>
    </location>
</feature>
<evidence type="ECO:0000256" key="9">
    <source>
        <dbReference type="ARBA" id="ARBA00022692"/>
    </source>
</evidence>
<evidence type="ECO:0000256" key="12">
    <source>
        <dbReference type="ARBA" id="ARBA00022989"/>
    </source>
</evidence>
<feature type="domain" description="Archaeal glycosylation protein B peripheral" evidence="19">
    <location>
        <begin position="755"/>
        <end position="823"/>
    </location>
</feature>
<feature type="transmembrane region" description="Helical" evidence="18">
    <location>
        <begin position="421"/>
        <end position="442"/>
    </location>
</feature>
<comment type="cofactor">
    <cofactor evidence="2">
        <name>Mg(2+)</name>
        <dbReference type="ChEBI" id="CHEBI:18420"/>
    </cofactor>
</comment>
<comment type="cofactor">
    <cofactor evidence="1">
        <name>Mn(2+)</name>
        <dbReference type="ChEBI" id="CHEBI:29035"/>
    </cofactor>
</comment>
<comment type="catalytic activity">
    <reaction evidence="16">
        <text>an archaeal dolichyl phosphooligosaccharide + [protein]-L-asparagine = an archaeal dolichyl phosphate + a glycoprotein with the oligosaccharide chain attached by N-beta-D-glycosyl linkage to a protein L-asparagine.</text>
        <dbReference type="EC" id="2.4.99.21"/>
    </reaction>
</comment>
<evidence type="ECO:0000256" key="8">
    <source>
        <dbReference type="ARBA" id="ARBA00022679"/>
    </source>
</evidence>
<comment type="pathway">
    <text evidence="4">Protein modification; protein glycosylation.</text>
</comment>
<dbReference type="PANTHER" id="PTHR13872">
    <property type="entry name" value="DOLICHYL-DIPHOSPHOOLIGOSACCHARIDE--PROTEIN GLYCOSYLTRANSFERASE SUBUNIT"/>
    <property type="match status" value="1"/>
</dbReference>
<feature type="transmembrane region" description="Helical" evidence="18">
    <location>
        <begin position="602"/>
        <end position="621"/>
    </location>
</feature>
<feature type="transmembrane region" description="Helical" evidence="18">
    <location>
        <begin position="485"/>
        <end position="504"/>
    </location>
</feature>
<keyword evidence="7" id="KW-0328">Glycosyltransferase</keyword>
<evidence type="ECO:0000313" key="20">
    <source>
        <dbReference type="EMBL" id="MFC6893724.1"/>
    </source>
</evidence>
<dbReference type="EC" id="2.4.99.21" evidence="6"/>
<protein>
    <recommendedName>
        <fullName evidence="6">dolichyl-phosphooligosaccharide-protein glycotransferase</fullName>
        <ecNumber evidence="6">2.4.99.21</ecNumber>
    </recommendedName>
    <alternativeName>
        <fullName evidence="15">Oligosaccharyl transferase</fullName>
    </alternativeName>
</protein>
<evidence type="ECO:0000256" key="5">
    <source>
        <dbReference type="ARBA" id="ARBA00010810"/>
    </source>
</evidence>
<evidence type="ECO:0000256" key="7">
    <source>
        <dbReference type="ARBA" id="ARBA00022676"/>
    </source>
</evidence>
<feature type="transmembrane region" description="Helical" evidence="18">
    <location>
        <begin position="333"/>
        <end position="349"/>
    </location>
</feature>
<evidence type="ECO:0000256" key="14">
    <source>
        <dbReference type="ARBA" id="ARBA00023211"/>
    </source>
</evidence>
<dbReference type="AlphaFoldDB" id="A0ABD5UVV7"/>
<keyword evidence="8" id="KW-0808">Transferase</keyword>
<name>A0ABD5UVV7_9EURY</name>
<dbReference type="InterPro" id="IPR041154">
    <property type="entry name" value="AglB_P1"/>
</dbReference>
<evidence type="ECO:0000256" key="18">
    <source>
        <dbReference type="SAM" id="Phobius"/>
    </source>
</evidence>
<evidence type="ECO:0000313" key="21">
    <source>
        <dbReference type="Proteomes" id="UP001596296"/>
    </source>
</evidence>
<keyword evidence="14" id="KW-0464">Manganese</keyword>
<dbReference type="GO" id="GO:0005886">
    <property type="term" value="C:plasma membrane"/>
    <property type="evidence" value="ECO:0007669"/>
    <property type="project" value="UniProtKB-SubCell"/>
</dbReference>
<reference evidence="20 21" key="1">
    <citation type="journal article" date="2019" name="Int. J. Syst. Evol. Microbiol.">
        <title>The Global Catalogue of Microorganisms (GCM) 10K type strain sequencing project: providing services to taxonomists for standard genome sequencing and annotation.</title>
        <authorList>
            <consortium name="The Broad Institute Genomics Platform"/>
            <consortium name="The Broad Institute Genome Sequencing Center for Infectious Disease"/>
            <person name="Wu L."/>
            <person name="Ma J."/>
        </authorList>
    </citation>
    <scope>NUCLEOTIDE SEQUENCE [LARGE SCALE GENOMIC DNA]</scope>
    <source>
        <strain evidence="20 21">SKJ47</strain>
    </source>
</reference>
<accession>A0ABD5UVV7</accession>
<keyword evidence="9 18" id="KW-0812">Transmembrane</keyword>
<keyword evidence="13 18" id="KW-0472">Membrane</keyword>
<evidence type="ECO:0000256" key="10">
    <source>
        <dbReference type="ARBA" id="ARBA00022723"/>
    </source>
</evidence>
<feature type="transmembrane region" description="Helical" evidence="18">
    <location>
        <begin position="361"/>
        <end position="382"/>
    </location>
</feature>
<dbReference type="GO" id="GO:0016757">
    <property type="term" value="F:glycosyltransferase activity"/>
    <property type="evidence" value="ECO:0007669"/>
    <property type="project" value="UniProtKB-KW"/>
</dbReference>
<feature type="transmembrane region" description="Helical" evidence="18">
    <location>
        <begin position="511"/>
        <end position="529"/>
    </location>
</feature>